<keyword evidence="1" id="KW-1133">Transmembrane helix</keyword>
<comment type="caution">
    <text evidence="2">The sequence shown here is derived from an EMBL/GenBank/DDBJ whole genome shotgun (WGS) entry which is preliminary data.</text>
</comment>
<keyword evidence="1" id="KW-0472">Membrane</keyword>
<name>A0A5M8P1X5_9BACT</name>
<organism evidence="2 3">
    <name type="scientific">Candidatus Ordinivivax streblomastigis</name>
    <dbReference type="NCBI Taxonomy" id="2540710"/>
    <lineage>
        <taxon>Bacteria</taxon>
        <taxon>Pseudomonadati</taxon>
        <taxon>Bacteroidota</taxon>
        <taxon>Bacteroidia</taxon>
        <taxon>Bacteroidales</taxon>
        <taxon>Candidatus Ordinivivax</taxon>
    </lineage>
</organism>
<feature type="transmembrane region" description="Helical" evidence="1">
    <location>
        <begin position="236"/>
        <end position="254"/>
    </location>
</feature>
<protein>
    <recommendedName>
        <fullName evidence="4">EpsG family protein</fullName>
    </recommendedName>
</protein>
<gene>
    <name evidence="2" type="ORF">EZS26_001263</name>
</gene>
<dbReference type="AlphaFoldDB" id="A0A5M8P1X5"/>
<evidence type="ECO:0000256" key="1">
    <source>
        <dbReference type="SAM" id="Phobius"/>
    </source>
</evidence>
<accession>A0A5M8P1X5</accession>
<evidence type="ECO:0000313" key="3">
    <source>
        <dbReference type="Proteomes" id="UP000324575"/>
    </source>
</evidence>
<feature type="transmembrane region" description="Helical" evidence="1">
    <location>
        <begin position="266"/>
        <end position="286"/>
    </location>
</feature>
<feature type="transmembrane region" description="Helical" evidence="1">
    <location>
        <begin position="292"/>
        <end position="310"/>
    </location>
</feature>
<evidence type="ECO:0008006" key="4">
    <source>
        <dbReference type="Google" id="ProtNLM"/>
    </source>
</evidence>
<dbReference type="Pfam" id="PF14897">
    <property type="entry name" value="EpsG"/>
    <property type="match status" value="1"/>
</dbReference>
<evidence type="ECO:0000313" key="2">
    <source>
        <dbReference type="EMBL" id="KAA6302431.1"/>
    </source>
</evidence>
<dbReference type="EMBL" id="SNRX01000007">
    <property type="protein sequence ID" value="KAA6302431.1"/>
    <property type="molecule type" value="Genomic_DNA"/>
</dbReference>
<dbReference type="Proteomes" id="UP000324575">
    <property type="component" value="Unassembled WGS sequence"/>
</dbReference>
<feature type="transmembrane region" description="Helical" evidence="1">
    <location>
        <begin position="173"/>
        <end position="191"/>
    </location>
</feature>
<sequence>MIHIYNPEGGSEADGVRYAQVLVEMHEEPVTWEKFTASFYKEGSTNRVDIYMPVVTFFLSLVTSDPHWLFFIFAIVFGYFYSRNIWFVLEKMPDKLGFSFISFIACYMLLCPIWNINAVRMWTALHVFVYGALPYIYNSDRSKLVWCLVSIFIHFSFILPFIIFILYHFIPKSVTVFYCIYLFTFFIEAINFDSVRSFLMLVLPDFLLSRVDIYINEDLAQSDNEAMSAVNFYIRLSYQIIKWTIAVAFFVICFYGKKWLQSNKSLYNLVCISLFTYALFNIVSLLPQGVRFLEISKMFSFISIILFFAFIPNKYNNNKIRMTFKGMSLVLLVPILFFLRKGCDYYGVSLFFNPIVNLFVDDNQPIIQFVKSVF</sequence>
<keyword evidence="1" id="KW-0812">Transmembrane</keyword>
<reference evidence="2 3" key="1">
    <citation type="submission" date="2019-03" db="EMBL/GenBank/DDBJ databases">
        <title>Single cell metagenomics reveals metabolic interactions within the superorganism composed of flagellate Streblomastix strix and complex community of Bacteroidetes bacteria on its surface.</title>
        <authorList>
            <person name="Treitli S.C."/>
            <person name="Kolisko M."/>
            <person name="Husnik F."/>
            <person name="Keeling P."/>
            <person name="Hampl V."/>
        </authorList>
    </citation>
    <scope>NUCLEOTIDE SEQUENCE [LARGE SCALE GENOMIC DNA]</scope>
    <source>
        <strain evidence="2">St1</strain>
    </source>
</reference>
<feature type="transmembrane region" description="Helical" evidence="1">
    <location>
        <begin position="96"/>
        <end position="115"/>
    </location>
</feature>
<proteinExistence type="predicted"/>
<feature type="transmembrane region" description="Helical" evidence="1">
    <location>
        <begin position="144"/>
        <end position="167"/>
    </location>
</feature>
<dbReference type="InterPro" id="IPR049458">
    <property type="entry name" value="EpsG-like"/>
</dbReference>
<feature type="transmembrane region" description="Helical" evidence="1">
    <location>
        <begin position="68"/>
        <end position="89"/>
    </location>
</feature>